<accession>A0ABV8HQ80</accession>
<dbReference type="InterPro" id="IPR057326">
    <property type="entry name" value="KR_dom"/>
</dbReference>
<sequence>MEELGDIMASLTQPGLGGAVLLVTGGTSGIGLSTARHLLESGAHVVITGRSQSRLEEASEKLLPVSDHGTRLLTSQADAADLGDMDTLMARIAERYGHLNGFFANAGSGIFKTMDETEEADFDELVSVNFKGVFFAVKKALPLLRAAGGGSIVLNASWTMHRGMVTAPIYAATKAAVHNLARSLGVDLAPEGIRLNSVSPGFIHTPMYDTFAPDEADRAATVAAVPAGHTGTAEDVAHAVGFLLSPQSSYIIGQDIGIDGGLVMATPR</sequence>
<organism evidence="5 6">
    <name type="scientific">Streptomyces polygonati</name>
    <dbReference type="NCBI Taxonomy" id="1617087"/>
    <lineage>
        <taxon>Bacteria</taxon>
        <taxon>Bacillati</taxon>
        <taxon>Actinomycetota</taxon>
        <taxon>Actinomycetes</taxon>
        <taxon>Kitasatosporales</taxon>
        <taxon>Streptomycetaceae</taxon>
        <taxon>Streptomyces</taxon>
    </lineage>
</organism>
<evidence type="ECO:0000313" key="6">
    <source>
        <dbReference type="Proteomes" id="UP001595765"/>
    </source>
</evidence>
<dbReference type="SUPFAM" id="SSF51735">
    <property type="entry name" value="NAD(P)-binding Rossmann-fold domains"/>
    <property type="match status" value="1"/>
</dbReference>
<name>A0ABV8HQ80_9ACTN</name>
<dbReference type="GO" id="GO:0016491">
    <property type="term" value="F:oxidoreductase activity"/>
    <property type="evidence" value="ECO:0007669"/>
    <property type="project" value="UniProtKB-KW"/>
</dbReference>
<feature type="domain" description="Ketoreductase" evidence="4">
    <location>
        <begin position="19"/>
        <end position="186"/>
    </location>
</feature>
<dbReference type="PROSITE" id="PS00061">
    <property type="entry name" value="ADH_SHORT"/>
    <property type="match status" value="1"/>
</dbReference>
<keyword evidence="6" id="KW-1185">Reference proteome</keyword>
<dbReference type="CDD" id="cd05233">
    <property type="entry name" value="SDR_c"/>
    <property type="match status" value="1"/>
</dbReference>
<keyword evidence="2 5" id="KW-0560">Oxidoreductase</keyword>
<evidence type="ECO:0000313" key="5">
    <source>
        <dbReference type="EMBL" id="MFC4033222.1"/>
    </source>
</evidence>
<dbReference type="PRINTS" id="PR00081">
    <property type="entry name" value="GDHRDH"/>
</dbReference>
<reference evidence="6" key="1">
    <citation type="journal article" date="2019" name="Int. J. Syst. Evol. Microbiol.">
        <title>The Global Catalogue of Microorganisms (GCM) 10K type strain sequencing project: providing services to taxonomists for standard genome sequencing and annotation.</title>
        <authorList>
            <consortium name="The Broad Institute Genomics Platform"/>
            <consortium name="The Broad Institute Genome Sequencing Center for Infectious Disease"/>
            <person name="Wu L."/>
            <person name="Ma J."/>
        </authorList>
    </citation>
    <scope>NUCLEOTIDE SEQUENCE [LARGE SCALE GENOMIC DNA]</scope>
    <source>
        <strain evidence="6">CGMCC 4.7237</strain>
    </source>
</reference>
<dbReference type="SMART" id="SM00822">
    <property type="entry name" value="PKS_KR"/>
    <property type="match status" value="1"/>
</dbReference>
<evidence type="ECO:0000256" key="3">
    <source>
        <dbReference type="ARBA" id="ARBA00023027"/>
    </source>
</evidence>
<dbReference type="InterPro" id="IPR020904">
    <property type="entry name" value="Sc_DH/Rdtase_CS"/>
</dbReference>
<dbReference type="EMBL" id="JBHSBB010000011">
    <property type="protein sequence ID" value="MFC4033222.1"/>
    <property type="molecule type" value="Genomic_DNA"/>
</dbReference>
<dbReference type="PANTHER" id="PTHR24321:SF8">
    <property type="entry name" value="ESTRADIOL 17-BETA-DEHYDROGENASE 8-RELATED"/>
    <property type="match status" value="1"/>
</dbReference>
<dbReference type="InterPro" id="IPR036291">
    <property type="entry name" value="NAD(P)-bd_dom_sf"/>
</dbReference>
<comment type="caution">
    <text evidence="5">The sequence shown here is derived from an EMBL/GenBank/DDBJ whole genome shotgun (WGS) entry which is preliminary data.</text>
</comment>
<evidence type="ECO:0000256" key="2">
    <source>
        <dbReference type="ARBA" id="ARBA00023002"/>
    </source>
</evidence>
<keyword evidence="3" id="KW-0520">NAD</keyword>
<dbReference type="PANTHER" id="PTHR24321">
    <property type="entry name" value="DEHYDROGENASES, SHORT CHAIN"/>
    <property type="match status" value="1"/>
</dbReference>
<proteinExistence type="inferred from homology"/>
<dbReference type="EC" id="1.1.1.-" evidence="5"/>
<evidence type="ECO:0000259" key="4">
    <source>
        <dbReference type="SMART" id="SM00822"/>
    </source>
</evidence>
<dbReference type="Pfam" id="PF13561">
    <property type="entry name" value="adh_short_C2"/>
    <property type="match status" value="1"/>
</dbReference>
<evidence type="ECO:0000256" key="1">
    <source>
        <dbReference type="ARBA" id="ARBA00006484"/>
    </source>
</evidence>
<dbReference type="Gene3D" id="3.40.50.720">
    <property type="entry name" value="NAD(P)-binding Rossmann-like Domain"/>
    <property type="match status" value="1"/>
</dbReference>
<dbReference type="InterPro" id="IPR002347">
    <property type="entry name" value="SDR_fam"/>
</dbReference>
<protein>
    <submittedName>
        <fullName evidence="5">SDR family NAD(P)-dependent oxidoreductase</fullName>
        <ecNumber evidence="5">1.1.1.-</ecNumber>
    </submittedName>
</protein>
<gene>
    <name evidence="5" type="ORF">ACFO3J_17245</name>
</gene>
<comment type="similarity">
    <text evidence="1">Belongs to the short-chain dehydrogenases/reductases (SDR) family.</text>
</comment>
<dbReference type="Proteomes" id="UP001595765">
    <property type="component" value="Unassembled WGS sequence"/>
</dbReference>